<dbReference type="EMBL" id="CM056784">
    <property type="protein sequence ID" value="KAJ8724606.1"/>
    <property type="molecule type" value="Genomic_DNA"/>
</dbReference>
<evidence type="ECO:0000313" key="2">
    <source>
        <dbReference type="Proteomes" id="UP001231649"/>
    </source>
</evidence>
<protein>
    <submittedName>
        <fullName evidence="1">Uncharacterized protein</fullName>
    </submittedName>
</protein>
<reference evidence="1" key="1">
    <citation type="submission" date="2023-03" db="EMBL/GenBank/DDBJ databases">
        <title>Chromosome-level genomes of two armyworms, Mythimna separata and Mythimna loreyi, provide insights into the biosynthesis and reception of sex pheromones.</title>
        <authorList>
            <person name="Zhao H."/>
        </authorList>
    </citation>
    <scope>NUCLEOTIDE SEQUENCE</scope>
    <source>
        <strain evidence="1">BeijingLab</strain>
    </source>
</reference>
<evidence type="ECO:0000313" key="1">
    <source>
        <dbReference type="EMBL" id="KAJ8724606.1"/>
    </source>
</evidence>
<keyword evidence="2" id="KW-1185">Reference proteome</keyword>
<proteinExistence type="predicted"/>
<accession>A0ACC2QTL0</accession>
<gene>
    <name evidence="1" type="ORF">PYW08_016080</name>
</gene>
<sequence length="448" mass="51112">MDFWKLAAEPNYNTNVDQNFPYSDLPYQGESRLLKIPVSLNNLIRHVDYFGEGRIVSARGVSGFTNCYNVNHQYRLVSSGPDMDKKIPNRIPLLSDTDCDTSGYIKHNSVLTVTVAAEHLNSSCIRDIARIVNNDLGTVLVFGASEQTQGLMELATELKKKAMFPCINATLPNELQGLTLYDRHVAFFNNNNIPTREDELYNNVVNGDYDSAVNTSRSFFIAGLGEYVSIIIQKLIREAPRNVVVFAYKLWQGGAKYVVRSLFPDQFQCIVSGDPVMIVNYSFDQALKINTDPCNNERPVWGTNTLPRTSSQLSWKILPVCKGNDLTFKLYNFDCDLFLRMDDEAAYDGDKHCWGTQHKAEMNEECPYVNRFKYYFEPEMVTDTDLVFLITNVHQNQRVKLEVAADKCGDGLAWGNNLNVHDDTSRNKWVIAMWSPDCQYNELYNFFK</sequence>
<comment type="caution">
    <text evidence="1">The sequence shown here is derived from an EMBL/GenBank/DDBJ whole genome shotgun (WGS) entry which is preliminary data.</text>
</comment>
<organism evidence="1 2">
    <name type="scientific">Mythimna loreyi</name>
    <dbReference type="NCBI Taxonomy" id="667449"/>
    <lineage>
        <taxon>Eukaryota</taxon>
        <taxon>Metazoa</taxon>
        <taxon>Ecdysozoa</taxon>
        <taxon>Arthropoda</taxon>
        <taxon>Hexapoda</taxon>
        <taxon>Insecta</taxon>
        <taxon>Pterygota</taxon>
        <taxon>Neoptera</taxon>
        <taxon>Endopterygota</taxon>
        <taxon>Lepidoptera</taxon>
        <taxon>Glossata</taxon>
        <taxon>Ditrysia</taxon>
        <taxon>Noctuoidea</taxon>
        <taxon>Noctuidae</taxon>
        <taxon>Noctuinae</taxon>
        <taxon>Hadenini</taxon>
        <taxon>Mythimna</taxon>
    </lineage>
</organism>
<dbReference type="Proteomes" id="UP001231649">
    <property type="component" value="Chromosome 8"/>
</dbReference>
<name>A0ACC2QTL0_9NEOP</name>